<accession>A0A381YTS5</accession>
<dbReference type="Pfam" id="PF01575">
    <property type="entry name" value="MaoC_dehydratas"/>
    <property type="match status" value="1"/>
</dbReference>
<sequence length="287" mass="32836">MTNREHHPEEAFVGKELESRAFEVSTNHVQDYFEGLKLDSDWYEDSGESSDKLLPSMILVDAESMAGASFRNNFGNLWMRQELDFHAPLTSQTEMRVESRVQDIYEWRNRTIVLQESTIYGENDTILGVMRHHQSYLLDQNSGRVALRKPSDKEGVRKFNVPKGDLLDPVTREIDLEMCGTFFHGNKHYHTNREASQELGFEEVVVGGKMTISYIGDMLDRSFGQKWFEGGKLDVKFTNIVWPGDRVTARGVLTDERSVSDDIAEARVWMEKDDGTVVIVGNAYIPD</sequence>
<proteinExistence type="predicted"/>
<dbReference type="EMBL" id="UINC01019042">
    <property type="protein sequence ID" value="SVA80436.1"/>
    <property type="molecule type" value="Genomic_DNA"/>
</dbReference>
<dbReference type="InterPro" id="IPR029069">
    <property type="entry name" value="HotDog_dom_sf"/>
</dbReference>
<protein>
    <recommendedName>
        <fullName evidence="1">MaoC-like domain-containing protein</fullName>
    </recommendedName>
</protein>
<dbReference type="CDD" id="cd03441">
    <property type="entry name" value="R_hydratase_like"/>
    <property type="match status" value="1"/>
</dbReference>
<evidence type="ECO:0000259" key="1">
    <source>
        <dbReference type="Pfam" id="PF01575"/>
    </source>
</evidence>
<organism evidence="2">
    <name type="scientific">marine metagenome</name>
    <dbReference type="NCBI Taxonomy" id="408172"/>
    <lineage>
        <taxon>unclassified sequences</taxon>
        <taxon>metagenomes</taxon>
        <taxon>ecological metagenomes</taxon>
    </lineage>
</organism>
<evidence type="ECO:0000313" key="2">
    <source>
        <dbReference type="EMBL" id="SVA80436.1"/>
    </source>
</evidence>
<dbReference type="InterPro" id="IPR002539">
    <property type="entry name" value="MaoC-like_dom"/>
</dbReference>
<dbReference type="SUPFAM" id="SSF54637">
    <property type="entry name" value="Thioesterase/thiol ester dehydrase-isomerase"/>
    <property type="match status" value="2"/>
</dbReference>
<gene>
    <name evidence="2" type="ORF">METZ01_LOCUS133290</name>
</gene>
<dbReference type="AlphaFoldDB" id="A0A381YTS5"/>
<name>A0A381YTS5_9ZZZZ</name>
<feature type="domain" description="MaoC-like" evidence="1">
    <location>
        <begin position="190"/>
        <end position="262"/>
    </location>
</feature>
<dbReference type="Gene3D" id="3.10.129.10">
    <property type="entry name" value="Hotdog Thioesterase"/>
    <property type="match status" value="1"/>
</dbReference>
<reference evidence="2" key="1">
    <citation type="submission" date="2018-05" db="EMBL/GenBank/DDBJ databases">
        <authorList>
            <person name="Lanie J.A."/>
            <person name="Ng W.-L."/>
            <person name="Kazmierczak K.M."/>
            <person name="Andrzejewski T.M."/>
            <person name="Davidsen T.M."/>
            <person name="Wayne K.J."/>
            <person name="Tettelin H."/>
            <person name="Glass J.I."/>
            <person name="Rusch D."/>
            <person name="Podicherti R."/>
            <person name="Tsui H.-C.T."/>
            <person name="Winkler M.E."/>
        </authorList>
    </citation>
    <scope>NUCLEOTIDE SEQUENCE</scope>
</reference>